<dbReference type="Gene3D" id="3.40.30.10">
    <property type="entry name" value="Glutaredoxin"/>
    <property type="match status" value="1"/>
</dbReference>
<dbReference type="SFLD" id="SFLDG00358">
    <property type="entry name" value="Main_(cytGST)"/>
    <property type="match status" value="1"/>
</dbReference>
<evidence type="ECO:0008006" key="6">
    <source>
        <dbReference type="Google" id="ProtNLM"/>
    </source>
</evidence>
<dbReference type="SUPFAM" id="SSF47616">
    <property type="entry name" value="GST C-terminal domain-like"/>
    <property type="match status" value="1"/>
</dbReference>
<name>A0A2P5HWK7_DIAHE</name>
<evidence type="ECO:0000313" key="5">
    <source>
        <dbReference type="Proteomes" id="UP000094444"/>
    </source>
</evidence>
<dbReference type="InterPro" id="IPR036249">
    <property type="entry name" value="Thioredoxin-like_sf"/>
</dbReference>
<dbReference type="Proteomes" id="UP000094444">
    <property type="component" value="Unassembled WGS sequence"/>
</dbReference>
<dbReference type="Gene3D" id="1.20.1050.10">
    <property type="match status" value="1"/>
</dbReference>
<reference evidence="4" key="1">
    <citation type="submission" date="2017-09" db="EMBL/GenBank/DDBJ databases">
        <title>Polyketide synthases of a Diaporthe helianthi virulent isolate.</title>
        <authorList>
            <person name="Baroncelli R."/>
        </authorList>
    </citation>
    <scope>NUCLEOTIDE SEQUENCE [LARGE SCALE GENOMIC DNA]</scope>
    <source>
        <strain evidence="4">7/96</strain>
    </source>
</reference>
<dbReference type="InterPro" id="IPR050983">
    <property type="entry name" value="GST_Omega/HSP26"/>
</dbReference>
<proteinExistence type="inferred from homology"/>
<comment type="similarity">
    <text evidence="1">Belongs to the GST superfamily.</text>
</comment>
<dbReference type="InterPro" id="IPR040079">
    <property type="entry name" value="Glutathione_S-Trfase"/>
</dbReference>
<accession>A0A2P5HWK7</accession>
<protein>
    <recommendedName>
        <fullName evidence="6">Glutathione S-transferase domain-containing protein</fullName>
    </recommendedName>
</protein>
<evidence type="ECO:0000256" key="1">
    <source>
        <dbReference type="ARBA" id="ARBA00007409"/>
    </source>
</evidence>
<dbReference type="SFLD" id="SFLDS00019">
    <property type="entry name" value="Glutathione_Transferase_(cytos"/>
    <property type="match status" value="1"/>
</dbReference>
<evidence type="ECO:0000259" key="2">
    <source>
        <dbReference type="PROSITE" id="PS50404"/>
    </source>
</evidence>
<comment type="caution">
    <text evidence="4">The sequence shown here is derived from an EMBL/GenBank/DDBJ whole genome shotgun (WGS) entry which is preliminary data.</text>
</comment>
<dbReference type="PROSITE" id="PS50404">
    <property type="entry name" value="GST_NTER"/>
    <property type="match status" value="1"/>
</dbReference>
<dbReference type="InParanoid" id="A0A2P5HWK7"/>
<dbReference type="GO" id="GO:0005737">
    <property type="term" value="C:cytoplasm"/>
    <property type="evidence" value="ECO:0007669"/>
    <property type="project" value="TreeGrafter"/>
</dbReference>
<evidence type="ECO:0000259" key="3">
    <source>
        <dbReference type="PROSITE" id="PS50405"/>
    </source>
</evidence>
<feature type="domain" description="GST C-terminal" evidence="3">
    <location>
        <begin position="96"/>
        <end position="235"/>
    </location>
</feature>
<organism evidence="4 5">
    <name type="scientific">Diaporthe helianthi</name>
    <dbReference type="NCBI Taxonomy" id="158607"/>
    <lineage>
        <taxon>Eukaryota</taxon>
        <taxon>Fungi</taxon>
        <taxon>Dikarya</taxon>
        <taxon>Ascomycota</taxon>
        <taxon>Pezizomycotina</taxon>
        <taxon>Sordariomycetes</taxon>
        <taxon>Sordariomycetidae</taxon>
        <taxon>Diaporthales</taxon>
        <taxon>Diaporthaceae</taxon>
        <taxon>Diaporthe</taxon>
    </lineage>
</organism>
<dbReference type="OrthoDB" id="202840at2759"/>
<dbReference type="EMBL" id="MAVT02000599">
    <property type="protein sequence ID" value="POS74641.1"/>
    <property type="molecule type" value="Genomic_DNA"/>
</dbReference>
<evidence type="ECO:0000313" key="4">
    <source>
        <dbReference type="EMBL" id="POS74641.1"/>
    </source>
</evidence>
<dbReference type="PANTHER" id="PTHR43968">
    <property type="match status" value="1"/>
</dbReference>
<dbReference type="PANTHER" id="PTHR43968:SF8">
    <property type="entry name" value="S-TRANSFERASE, PUTATIVE (AFU_ORTHOLOGUE AFUA_2G00590)-RELATED"/>
    <property type="match status" value="1"/>
</dbReference>
<sequence>MGSAENTNRIVLYTNHTCTWANRADVCLAELGVAFEERIINVDGPRPADFLKLNPRGLVPVLIFNDQVIIESQIVCQFLCDVFPSHLCPPPTSTAGALKRARMSFFIDAYWTKYHTILFRLFESPTAADEERVVDDAVGGIKTELEPLLADAAPFWGGSGQLTLAEVVIGPFVIRALTLSKHGVYPASLNKRIEEETPNFHGWATATSRHENIKKFLDQDVVVERSVAKRARMRASAGLN</sequence>
<feature type="domain" description="GST N-terminal" evidence="2">
    <location>
        <begin position="8"/>
        <end position="87"/>
    </location>
</feature>
<gene>
    <name evidence="4" type="ORF">DHEL01_v206964</name>
</gene>
<dbReference type="CDD" id="cd00570">
    <property type="entry name" value="GST_N_family"/>
    <property type="match status" value="1"/>
</dbReference>
<keyword evidence="5" id="KW-1185">Reference proteome</keyword>
<dbReference type="Pfam" id="PF13409">
    <property type="entry name" value="GST_N_2"/>
    <property type="match status" value="1"/>
</dbReference>
<dbReference type="PROSITE" id="PS50405">
    <property type="entry name" value="GST_CTER"/>
    <property type="match status" value="1"/>
</dbReference>
<dbReference type="InterPro" id="IPR010987">
    <property type="entry name" value="Glutathione-S-Trfase_C-like"/>
</dbReference>
<dbReference type="STRING" id="158607.A0A2P5HWK7"/>
<dbReference type="InterPro" id="IPR036282">
    <property type="entry name" value="Glutathione-S-Trfase_C_sf"/>
</dbReference>
<dbReference type="InterPro" id="IPR004045">
    <property type="entry name" value="Glutathione_S-Trfase_N"/>
</dbReference>
<dbReference type="AlphaFoldDB" id="A0A2P5HWK7"/>
<dbReference type="SUPFAM" id="SSF52833">
    <property type="entry name" value="Thioredoxin-like"/>
    <property type="match status" value="1"/>
</dbReference>